<comment type="function">
    <text evidence="8 9">Intramembrane glycolipid transporter that operates in the biosynthetic pathway of dolichol-linked oligosaccharides, the glycan precursors employed in protein asparagine (N)-glycosylation. The sequential addition of sugars to dolichol pyrophosphate produces dolichol-linked oligosaccharides containing fourteen sugars, including two GlcNAcs, nine mannoses and three glucoses. Once assembled, the oligosaccharide is transferred from the lipid to nascent proteins by oligosaccharyltransferases. The assembly of dolichol-linked oligosaccharides begins on the cytosolic side of the endoplasmic reticulum membrane and finishes in its lumen. RFT1 could mediate the translocation of the cytosolically oriented intermediate DolPP-GlcNAc2Man5, produced by ALG11, into the ER lumen where dolichol-linked oligosaccharides assembly continues. However, the intramembrane lipid transporter activity could not be confirmed in vitro.</text>
</comment>
<dbReference type="Proteomes" id="UP001151287">
    <property type="component" value="Unassembled WGS sequence"/>
</dbReference>
<dbReference type="PANTHER" id="PTHR13117:SF5">
    <property type="entry name" value="PROTEIN RFT1 HOMOLOG"/>
    <property type="match status" value="1"/>
</dbReference>
<name>A0A9Q0HQI8_9POAL</name>
<accession>A0A9Q0HQI8</accession>
<dbReference type="GO" id="GO:0034203">
    <property type="term" value="P:glycolipid translocation"/>
    <property type="evidence" value="ECO:0007669"/>
    <property type="project" value="TreeGrafter"/>
</dbReference>
<feature type="transmembrane region" description="Helical" evidence="9">
    <location>
        <begin position="411"/>
        <end position="429"/>
    </location>
</feature>
<reference evidence="10" key="1">
    <citation type="journal article" date="2022" name="Cell">
        <title>Repeat-based holocentromeres influence genome architecture and karyotype evolution.</title>
        <authorList>
            <person name="Hofstatter P.G."/>
            <person name="Thangavel G."/>
            <person name="Lux T."/>
            <person name="Neumann P."/>
            <person name="Vondrak T."/>
            <person name="Novak P."/>
            <person name="Zhang M."/>
            <person name="Costa L."/>
            <person name="Castellani M."/>
            <person name="Scott A."/>
            <person name="Toegelov H."/>
            <person name="Fuchs J."/>
            <person name="Mata-Sucre Y."/>
            <person name="Dias Y."/>
            <person name="Vanzela A.L.L."/>
            <person name="Huettel B."/>
            <person name="Almeida C.C.S."/>
            <person name="Simkova H."/>
            <person name="Souza G."/>
            <person name="Pedrosa-Harand A."/>
            <person name="Macas J."/>
            <person name="Mayer K.F.X."/>
            <person name="Houben A."/>
            <person name="Marques A."/>
        </authorList>
    </citation>
    <scope>NUCLEOTIDE SEQUENCE</scope>
    <source>
        <strain evidence="10">RhyBre1mFocal</strain>
    </source>
</reference>
<evidence type="ECO:0000313" key="10">
    <source>
        <dbReference type="EMBL" id="KAJ1694722.1"/>
    </source>
</evidence>
<evidence type="ECO:0000256" key="7">
    <source>
        <dbReference type="ARBA" id="ARBA00023136"/>
    </source>
</evidence>
<evidence type="ECO:0000256" key="9">
    <source>
        <dbReference type="RuleBase" id="RU365067"/>
    </source>
</evidence>
<feature type="transmembrane region" description="Helical" evidence="9">
    <location>
        <begin position="120"/>
        <end position="139"/>
    </location>
</feature>
<dbReference type="Pfam" id="PF04506">
    <property type="entry name" value="Rft-1"/>
    <property type="match status" value="1"/>
</dbReference>
<evidence type="ECO:0000256" key="6">
    <source>
        <dbReference type="ARBA" id="ARBA00022989"/>
    </source>
</evidence>
<comment type="caution">
    <text evidence="10">The sequence shown here is derived from an EMBL/GenBank/DDBJ whole genome shotgun (WGS) entry which is preliminary data.</text>
</comment>
<dbReference type="OrthoDB" id="773693at2759"/>
<evidence type="ECO:0000256" key="8">
    <source>
        <dbReference type="ARBA" id="ARBA00045912"/>
    </source>
</evidence>
<protein>
    <recommendedName>
        <fullName evidence="9">Protein RFT1 homolog</fullName>
    </recommendedName>
</protein>
<keyword evidence="7 9" id="KW-0472">Membrane</keyword>
<keyword evidence="6 9" id="KW-1133">Transmembrane helix</keyword>
<feature type="transmembrane region" description="Helical" evidence="9">
    <location>
        <begin position="151"/>
        <end position="173"/>
    </location>
</feature>
<dbReference type="GO" id="GO:0006488">
    <property type="term" value="P:dolichol-linked oligosaccharide biosynthetic process"/>
    <property type="evidence" value="ECO:0007669"/>
    <property type="project" value="InterPro"/>
</dbReference>
<feature type="transmembrane region" description="Helical" evidence="9">
    <location>
        <begin position="179"/>
        <end position="202"/>
    </location>
</feature>
<evidence type="ECO:0000256" key="4">
    <source>
        <dbReference type="ARBA" id="ARBA00022692"/>
    </source>
</evidence>
<keyword evidence="4 9" id="KW-0812">Transmembrane</keyword>
<feature type="transmembrane region" description="Helical" evidence="9">
    <location>
        <begin position="39"/>
        <end position="57"/>
    </location>
</feature>
<evidence type="ECO:0000256" key="1">
    <source>
        <dbReference type="ARBA" id="ARBA00004477"/>
    </source>
</evidence>
<organism evidence="10 11">
    <name type="scientific">Rhynchospora breviuscula</name>
    <dbReference type="NCBI Taxonomy" id="2022672"/>
    <lineage>
        <taxon>Eukaryota</taxon>
        <taxon>Viridiplantae</taxon>
        <taxon>Streptophyta</taxon>
        <taxon>Embryophyta</taxon>
        <taxon>Tracheophyta</taxon>
        <taxon>Spermatophyta</taxon>
        <taxon>Magnoliopsida</taxon>
        <taxon>Liliopsida</taxon>
        <taxon>Poales</taxon>
        <taxon>Cyperaceae</taxon>
        <taxon>Cyperoideae</taxon>
        <taxon>Rhynchosporeae</taxon>
        <taxon>Rhynchospora</taxon>
    </lineage>
</organism>
<feature type="transmembrane region" description="Helical" evidence="9">
    <location>
        <begin position="478"/>
        <end position="497"/>
    </location>
</feature>
<sequence>MASTMVHTFKYLMATQFLSRGIPFVFNSWIVRHLTEAEYALYAVQFQLFVTCVLFLSREGFRRACMRTEIPSNGSLEKYAGDLLKVAWMVFPIGLLVTFAGCAFVFWYQGLSVSNPYAQAILINGFACLLELLAEPLYILSQNLLLLRLRLVTESVATLLRCLTTYFFIVGKYDLDKEIIFGLSQVAYGGSLFIGYWAYFLICKPLNPAYLFPFRLNNILEYDKQLWYMCKIFTGQSYRKLILQEGEKFVLVSFDTPYNQAIYGLVDKLGILVVRMVFLPFEESSYATFAKLASEKSQEAVSQLKGSLNGALKLILMIGLVVLAFGPSYSYALIRILYGQKWSDGEAPLALRCYCFYVISLAMNGTTEAFLHAVANETQLKRSNQSLLIFSGIYVILNVLLIRSAGAVGLIAANSINMLLRIAYSAVFIKRYFKNSSSFSFRECMPRGWLFLFFSSLATVLSERVFLKKDKFWDTFPIHLSIGVVCFSISCAAIYSHEKQFINRILRINEHAD</sequence>
<comment type="pathway">
    <text evidence="2">Protein modification; protein glycosylation.</text>
</comment>
<dbReference type="InterPro" id="IPR007594">
    <property type="entry name" value="RFT1"/>
</dbReference>
<evidence type="ECO:0000313" key="11">
    <source>
        <dbReference type="Proteomes" id="UP001151287"/>
    </source>
</evidence>
<evidence type="ECO:0000256" key="2">
    <source>
        <dbReference type="ARBA" id="ARBA00004922"/>
    </source>
</evidence>
<dbReference type="AlphaFoldDB" id="A0A9Q0HQI8"/>
<feature type="transmembrane region" description="Helical" evidence="9">
    <location>
        <begin position="86"/>
        <end position="108"/>
    </location>
</feature>
<dbReference type="PANTHER" id="PTHR13117">
    <property type="entry name" value="ENDOPLASMIC RETICULUM MULTISPAN TRANSMEMBRANE PROTEIN-RELATED"/>
    <property type="match status" value="1"/>
</dbReference>
<dbReference type="GO" id="GO:0005789">
    <property type="term" value="C:endoplasmic reticulum membrane"/>
    <property type="evidence" value="ECO:0007669"/>
    <property type="project" value="UniProtKB-SubCell"/>
</dbReference>
<evidence type="ECO:0000256" key="5">
    <source>
        <dbReference type="ARBA" id="ARBA00022824"/>
    </source>
</evidence>
<dbReference type="EMBL" id="JAMQYH010000003">
    <property type="protein sequence ID" value="KAJ1694722.1"/>
    <property type="molecule type" value="Genomic_DNA"/>
</dbReference>
<proteinExistence type="inferred from homology"/>
<keyword evidence="11" id="KW-1185">Reference proteome</keyword>
<feature type="transmembrane region" description="Helical" evidence="9">
    <location>
        <begin position="387"/>
        <end position="405"/>
    </location>
</feature>
<feature type="transmembrane region" description="Helical" evidence="9">
    <location>
        <begin position="314"/>
        <end position="334"/>
    </location>
</feature>
<evidence type="ECO:0000256" key="3">
    <source>
        <dbReference type="ARBA" id="ARBA00010288"/>
    </source>
</evidence>
<keyword evidence="5" id="KW-0256">Endoplasmic reticulum</keyword>
<comment type="similarity">
    <text evidence="3 9">Belongs to the RFT1 family.</text>
</comment>
<comment type="subcellular location">
    <subcellularLocation>
        <location evidence="1 9">Endoplasmic reticulum membrane</location>
        <topology evidence="1 9">Multi-pass membrane protein</topology>
    </subcellularLocation>
</comment>
<feature type="transmembrane region" description="Helical" evidence="9">
    <location>
        <begin position="449"/>
        <end position="466"/>
    </location>
</feature>
<feature type="transmembrane region" description="Helical" evidence="9">
    <location>
        <begin position="354"/>
        <end position="375"/>
    </location>
</feature>
<gene>
    <name evidence="10" type="ORF">LUZ63_011420</name>
</gene>